<dbReference type="GeneID" id="54283127"/>
<evidence type="ECO:0000256" key="1">
    <source>
        <dbReference type="SAM" id="Phobius"/>
    </source>
</evidence>
<keyword evidence="1" id="KW-0812">Transmembrane</keyword>
<accession>A0A6A5Y1M1</accession>
<feature type="transmembrane region" description="Helical" evidence="1">
    <location>
        <begin position="172"/>
        <end position="195"/>
    </location>
</feature>
<organism evidence="2 3">
    <name type="scientific">Aaosphaeria arxii CBS 175.79</name>
    <dbReference type="NCBI Taxonomy" id="1450172"/>
    <lineage>
        <taxon>Eukaryota</taxon>
        <taxon>Fungi</taxon>
        <taxon>Dikarya</taxon>
        <taxon>Ascomycota</taxon>
        <taxon>Pezizomycotina</taxon>
        <taxon>Dothideomycetes</taxon>
        <taxon>Pleosporomycetidae</taxon>
        <taxon>Pleosporales</taxon>
        <taxon>Pleosporales incertae sedis</taxon>
        <taxon>Aaosphaeria</taxon>
    </lineage>
</organism>
<keyword evidence="1" id="KW-0472">Membrane</keyword>
<dbReference type="OrthoDB" id="3782375at2759"/>
<feature type="transmembrane region" description="Helical" evidence="1">
    <location>
        <begin position="93"/>
        <end position="115"/>
    </location>
</feature>
<evidence type="ECO:0008006" key="4">
    <source>
        <dbReference type="Google" id="ProtNLM"/>
    </source>
</evidence>
<keyword evidence="3" id="KW-1185">Reference proteome</keyword>
<proteinExistence type="predicted"/>
<feature type="transmembrane region" description="Helical" evidence="1">
    <location>
        <begin position="59"/>
        <end position="81"/>
    </location>
</feature>
<name>A0A6A5Y1M1_9PLEO</name>
<gene>
    <name evidence="2" type="ORF">BU24DRAFT_405857</name>
</gene>
<dbReference type="Proteomes" id="UP000799778">
    <property type="component" value="Unassembled WGS sequence"/>
</dbReference>
<dbReference type="AlphaFoldDB" id="A0A6A5Y1M1"/>
<evidence type="ECO:0000313" key="2">
    <source>
        <dbReference type="EMBL" id="KAF2019149.1"/>
    </source>
</evidence>
<keyword evidence="1" id="KW-1133">Transmembrane helix</keyword>
<evidence type="ECO:0000313" key="3">
    <source>
        <dbReference type="Proteomes" id="UP000799778"/>
    </source>
</evidence>
<sequence length="211" mass="23081">MPPPAKKTGRDKRTTLAIIVACLVCGVPVAGTQLSLEITFFPDVPLKDSEAIINGPHIGMFAAVALSLICSIIVAAGSTILRHVSPNNGPVGITTLAAGVFNFAAQLIILALAYITNGLNPVRYSINDFRFVNGVYDTNGKQFTRETFACTMEKFHLDREPWSRNACSEYHYSRYCTILHVNTAFLLLGIAYWPVRKFLFGRNKEAAAVKA</sequence>
<protein>
    <recommendedName>
        <fullName evidence="4">MARVEL domain-containing protein</fullName>
    </recommendedName>
</protein>
<dbReference type="RefSeq" id="XP_033387488.1">
    <property type="nucleotide sequence ID" value="XM_033525730.1"/>
</dbReference>
<dbReference type="EMBL" id="ML978067">
    <property type="protein sequence ID" value="KAF2019149.1"/>
    <property type="molecule type" value="Genomic_DNA"/>
</dbReference>
<reference evidence="2" key="1">
    <citation type="journal article" date="2020" name="Stud. Mycol.">
        <title>101 Dothideomycetes genomes: a test case for predicting lifestyles and emergence of pathogens.</title>
        <authorList>
            <person name="Haridas S."/>
            <person name="Albert R."/>
            <person name="Binder M."/>
            <person name="Bloem J."/>
            <person name="Labutti K."/>
            <person name="Salamov A."/>
            <person name="Andreopoulos B."/>
            <person name="Baker S."/>
            <person name="Barry K."/>
            <person name="Bills G."/>
            <person name="Bluhm B."/>
            <person name="Cannon C."/>
            <person name="Castanera R."/>
            <person name="Culley D."/>
            <person name="Daum C."/>
            <person name="Ezra D."/>
            <person name="Gonzalez J."/>
            <person name="Henrissat B."/>
            <person name="Kuo A."/>
            <person name="Liang C."/>
            <person name="Lipzen A."/>
            <person name="Lutzoni F."/>
            <person name="Magnuson J."/>
            <person name="Mondo S."/>
            <person name="Nolan M."/>
            <person name="Ohm R."/>
            <person name="Pangilinan J."/>
            <person name="Park H.-J."/>
            <person name="Ramirez L."/>
            <person name="Alfaro M."/>
            <person name="Sun H."/>
            <person name="Tritt A."/>
            <person name="Yoshinaga Y."/>
            <person name="Zwiers L.-H."/>
            <person name="Turgeon B."/>
            <person name="Goodwin S."/>
            <person name="Spatafora J."/>
            <person name="Crous P."/>
            <person name="Grigoriev I."/>
        </authorList>
    </citation>
    <scope>NUCLEOTIDE SEQUENCE</scope>
    <source>
        <strain evidence="2">CBS 175.79</strain>
    </source>
</reference>